<evidence type="ECO:0000313" key="2">
    <source>
        <dbReference type="EMBL" id="SVE32925.1"/>
    </source>
</evidence>
<keyword evidence="1" id="KW-1133">Transmembrane helix</keyword>
<organism evidence="2">
    <name type="scientific">marine metagenome</name>
    <dbReference type="NCBI Taxonomy" id="408172"/>
    <lineage>
        <taxon>unclassified sequences</taxon>
        <taxon>metagenomes</taxon>
        <taxon>ecological metagenomes</taxon>
    </lineage>
</organism>
<dbReference type="EMBL" id="UINC01209767">
    <property type="protein sequence ID" value="SVE32925.1"/>
    <property type="molecule type" value="Genomic_DNA"/>
</dbReference>
<keyword evidence="1" id="KW-0472">Membrane</keyword>
<feature type="non-terminal residue" evidence="2">
    <location>
        <position position="195"/>
    </location>
</feature>
<reference evidence="2" key="1">
    <citation type="submission" date="2018-05" db="EMBL/GenBank/DDBJ databases">
        <authorList>
            <person name="Lanie J.A."/>
            <person name="Ng W.-L."/>
            <person name="Kazmierczak K.M."/>
            <person name="Andrzejewski T.M."/>
            <person name="Davidsen T.M."/>
            <person name="Wayne K.J."/>
            <person name="Tettelin H."/>
            <person name="Glass J.I."/>
            <person name="Rusch D."/>
            <person name="Podicherti R."/>
            <person name="Tsui H.-C.T."/>
            <person name="Winkler M.E."/>
        </authorList>
    </citation>
    <scope>NUCLEOTIDE SEQUENCE</scope>
</reference>
<dbReference type="AlphaFoldDB" id="A0A383CMA5"/>
<accession>A0A383CMA5</accession>
<protein>
    <submittedName>
        <fullName evidence="2">Uncharacterized protein</fullName>
    </submittedName>
</protein>
<sequence>MAIPSGSTCSWPGCEQRATSRGQIKKDGSTQDYWCHLHHFVDRARLSSDSTASKAPVSQQGRTTGSLNSLEQTLFANSAYSNPFWSDSVDEEDPELIRAEMGRRLQAHEDASKRLSELKPGGRATGLLGAITVVSYFSFAGAALPLMAATLVLGLIVAGLSSGPRRIVRAGLVYPCRTLRDRSVARYEGWAAELS</sequence>
<evidence type="ECO:0000256" key="1">
    <source>
        <dbReference type="SAM" id="Phobius"/>
    </source>
</evidence>
<gene>
    <name evidence="2" type="ORF">METZ01_LOCUS485779</name>
</gene>
<name>A0A383CMA5_9ZZZZ</name>
<feature type="transmembrane region" description="Helical" evidence="1">
    <location>
        <begin position="136"/>
        <end position="160"/>
    </location>
</feature>
<proteinExistence type="predicted"/>
<keyword evidence="1" id="KW-0812">Transmembrane</keyword>